<proteinExistence type="predicted"/>
<dbReference type="AlphaFoldDB" id="H3C5J8"/>
<keyword evidence="1" id="KW-0433">Leucine-rich repeat</keyword>
<dbReference type="Proteomes" id="UP000007303">
    <property type="component" value="Unassembled WGS sequence"/>
</dbReference>
<accession>H3C5J8</accession>
<dbReference type="PANTHER" id="PTHR45973:SF35">
    <property type="entry name" value="LEUCINE-RICH REPEAT-CONTAINING PROTEIN 43"/>
    <property type="match status" value="1"/>
</dbReference>
<dbReference type="PANTHER" id="PTHR45973">
    <property type="entry name" value="PROTEIN PHOSPHATASE 1 REGULATORY SUBUNIT SDS22-RELATED"/>
    <property type="match status" value="1"/>
</dbReference>
<dbReference type="InParanoid" id="H3C5J8"/>
<dbReference type="Gene3D" id="3.80.10.10">
    <property type="entry name" value="Ribonuclease Inhibitor"/>
    <property type="match status" value="2"/>
</dbReference>
<dbReference type="Pfam" id="PF12799">
    <property type="entry name" value="LRR_4"/>
    <property type="match status" value="1"/>
</dbReference>
<dbReference type="SMART" id="SM00365">
    <property type="entry name" value="LRR_SD22"/>
    <property type="match status" value="6"/>
</dbReference>
<evidence type="ECO:0000313" key="3">
    <source>
        <dbReference type="Ensembl" id="ENSTNIP00000003517.1"/>
    </source>
</evidence>
<dbReference type="STRING" id="99883.ENSTNIP00000003517"/>
<keyword evidence="2" id="KW-0677">Repeat</keyword>
<dbReference type="InterPro" id="IPR001611">
    <property type="entry name" value="Leu-rich_rpt"/>
</dbReference>
<dbReference type="PROSITE" id="PS51450">
    <property type="entry name" value="LRR"/>
    <property type="match status" value="6"/>
</dbReference>
<evidence type="ECO:0000256" key="1">
    <source>
        <dbReference type="ARBA" id="ARBA00022614"/>
    </source>
</evidence>
<dbReference type="SUPFAM" id="SSF52058">
    <property type="entry name" value="L domain-like"/>
    <property type="match status" value="1"/>
</dbReference>
<evidence type="ECO:0000313" key="4">
    <source>
        <dbReference type="Proteomes" id="UP000007303"/>
    </source>
</evidence>
<dbReference type="InterPro" id="IPR032675">
    <property type="entry name" value="LRR_dom_sf"/>
</dbReference>
<reference evidence="3" key="3">
    <citation type="submission" date="2025-09" db="UniProtKB">
        <authorList>
            <consortium name="Ensembl"/>
        </authorList>
    </citation>
    <scope>IDENTIFICATION</scope>
</reference>
<organism evidence="3 4">
    <name type="scientific">Tetraodon nigroviridis</name>
    <name type="common">Spotted green pufferfish</name>
    <name type="synonym">Chelonodon nigroviridis</name>
    <dbReference type="NCBI Taxonomy" id="99883"/>
    <lineage>
        <taxon>Eukaryota</taxon>
        <taxon>Metazoa</taxon>
        <taxon>Chordata</taxon>
        <taxon>Craniata</taxon>
        <taxon>Vertebrata</taxon>
        <taxon>Euteleostomi</taxon>
        <taxon>Actinopterygii</taxon>
        <taxon>Neopterygii</taxon>
        <taxon>Teleostei</taxon>
        <taxon>Neoteleostei</taxon>
        <taxon>Acanthomorphata</taxon>
        <taxon>Eupercaria</taxon>
        <taxon>Tetraodontiformes</taxon>
        <taxon>Tetradontoidea</taxon>
        <taxon>Tetraodontidae</taxon>
        <taxon>Tetraodon</taxon>
    </lineage>
</organism>
<keyword evidence="4" id="KW-1185">Reference proteome</keyword>
<dbReference type="HOGENOM" id="CLU_040741_2_0_1"/>
<dbReference type="InterPro" id="IPR025875">
    <property type="entry name" value="Leu-rich_rpt_4"/>
</dbReference>
<dbReference type="InterPro" id="IPR050576">
    <property type="entry name" value="Cilia_flagella_integrity"/>
</dbReference>
<protein>
    <submittedName>
        <fullName evidence="3">Uncharacterized protein</fullName>
    </submittedName>
</protein>
<reference evidence="3" key="2">
    <citation type="submission" date="2025-08" db="UniProtKB">
        <authorList>
            <consortium name="Ensembl"/>
        </authorList>
    </citation>
    <scope>IDENTIFICATION</scope>
</reference>
<dbReference type="InterPro" id="IPR003591">
    <property type="entry name" value="Leu-rich_rpt_typical-subtyp"/>
</dbReference>
<dbReference type="SMART" id="SM00369">
    <property type="entry name" value="LRR_TYP"/>
    <property type="match status" value="5"/>
</dbReference>
<name>H3C5J8_TETNG</name>
<sequence length="224" mass="25337">LHMVDRLQLLNLQHNRIASIQHLAHLQSLVLLNLSHNSLCGMAGLEHLRSLRVLLLGRNRIQEMSCLDQLQKLHILDLHDNQICRIQNVSHLSELRVLNLAGNLISSLENLQGLEQLRELHLQHNRLSALESGDNEGRLSLLGRGNQAIRTFQEVDCLPSLQRLFLSCNNISSSWDQVAGLGNLPSLCELALDGNPVALETWYKQAVLRCLLRLQQLDMKRVTV</sequence>
<dbReference type="GeneTree" id="ENSGT00940000157011"/>
<dbReference type="Ensembl" id="ENSTNIT00000000971.1">
    <property type="protein sequence ID" value="ENSTNIP00000003517.1"/>
    <property type="gene ID" value="ENSTNIG00000001218.1"/>
</dbReference>
<evidence type="ECO:0000256" key="2">
    <source>
        <dbReference type="ARBA" id="ARBA00022737"/>
    </source>
</evidence>
<reference evidence="4" key="1">
    <citation type="journal article" date="2004" name="Nature">
        <title>Genome duplication in the teleost fish Tetraodon nigroviridis reveals the early vertebrate proto-karyotype.</title>
        <authorList>
            <person name="Jaillon O."/>
            <person name="Aury J.-M."/>
            <person name="Brunet F."/>
            <person name="Petit J.-L."/>
            <person name="Stange-Thomann N."/>
            <person name="Mauceli E."/>
            <person name="Bouneau L."/>
            <person name="Fischer C."/>
            <person name="Ozouf-Costaz C."/>
            <person name="Bernot A."/>
            <person name="Nicaud S."/>
            <person name="Jaffe D."/>
            <person name="Fisher S."/>
            <person name="Lutfalla G."/>
            <person name="Dossat C."/>
            <person name="Segurens B."/>
            <person name="Dasilva C."/>
            <person name="Salanoubat M."/>
            <person name="Levy M."/>
            <person name="Boudet N."/>
            <person name="Castellano S."/>
            <person name="Anthouard V."/>
            <person name="Jubin C."/>
            <person name="Castelli V."/>
            <person name="Katinka M."/>
            <person name="Vacherie B."/>
            <person name="Biemont C."/>
            <person name="Skalli Z."/>
            <person name="Cattolico L."/>
            <person name="Poulain J."/>
            <person name="De Berardinis V."/>
            <person name="Cruaud C."/>
            <person name="Duprat S."/>
            <person name="Brottier P."/>
            <person name="Coutanceau J.-P."/>
            <person name="Gouzy J."/>
            <person name="Parra G."/>
            <person name="Lardier G."/>
            <person name="Chapple C."/>
            <person name="McKernan K.J."/>
            <person name="McEwan P."/>
            <person name="Bosak S."/>
            <person name="Kellis M."/>
            <person name="Volff J.-N."/>
            <person name="Guigo R."/>
            <person name="Zody M.C."/>
            <person name="Mesirov J."/>
            <person name="Lindblad-Toh K."/>
            <person name="Birren B."/>
            <person name="Nusbaum C."/>
            <person name="Kahn D."/>
            <person name="Robinson-Rechavi M."/>
            <person name="Laudet V."/>
            <person name="Schachter V."/>
            <person name="Quetier F."/>
            <person name="Saurin W."/>
            <person name="Scarpelli C."/>
            <person name="Wincker P."/>
            <person name="Lander E.S."/>
            <person name="Weissenbach J."/>
            <person name="Roest Crollius H."/>
        </authorList>
    </citation>
    <scope>NUCLEOTIDE SEQUENCE [LARGE SCALE GENOMIC DNA]</scope>
</reference>